<keyword evidence="3" id="KW-1185">Reference proteome</keyword>
<keyword evidence="1" id="KW-0732">Signal</keyword>
<dbReference type="Proteomes" id="UP000199687">
    <property type="component" value="Unassembled WGS sequence"/>
</dbReference>
<organism evidence="2 3">
    <name type="scientific">Gracilibacillus ureilyticus</name>
    <dbReference type="NCBI Taxonomy" id="531814"/>
    <lineage>
        <taxon>Bacteria</taxon>
        <taxon>Bacillati</taxon>
        <taxon>Bacillota</taxon>
        <taxon>Bacilli</taxon>
        <taxon>Bacillales</taxon>
        <taxon>Bacillaceae</taxon>
        <taxon>Gracilibacillus</taxon>
    </lineage>
</organism>
<dbReference type="STRING" id="531814.SAMN04487944_11564"/>
<name>A0A1H9TZ44_9BACI</name>
<dbReference type="RefSeq" id="WP_089742278.1">
    <property type="nucleotide sequence ID" value="NZ_FOGL01000015.1"/>
</dbReference>
<gene>
    <name evidence="2" type="ORF">SAMN04487944_11564</name>
</gene>
<dbReference type="EMBL" id="FOGL01000015">
    <property type="protein sequence ID" value="SES02197.1"/>
    <property type="molecule type" value="Genomic_DNA"/>
</dbReference>
<dbReference type="PANTHER" id="PTHR43649:SF12">
    <property type="entry name" value="DIACETYLCHITOBIOSE BINDING PROTEIN DASA"/>
    <property type="match status" value="1"/>
</dbReference>
<dbReference type="OrthoDB" id="9795467at2"/>
<accession>A0A1H9TZ44</accession>
<sequence>MKRVKLLVICSCLLFLLTACNSDSSAKEPNESSESNQPVEIEFWYGLGGQVEEVILNQVDRFNESHDNIHVNAVFQDSYDVTSQKLQAAIISGELPDLVQLNTRAWPVFGYNETLLDLNKYIEEDEDINFDDFNKGLLVNTSLDGKQYTLPYNRSTPILYYNKAIMKELGEDPENPVETWDDLVRIAEKASIINDEKVERFGFSASMSGWYFYSLAWSNGGKILGDDLSTVLFDSPEAAEGVALWEEMIDNQLMMPPVGGTSTSGSSAGESLSQSFFNGTTAMTIASTGSLGKFSNNVDFDLGTSFLPRFDEYAVATGGANLAIINNKSKERQDAAWEFIKFMTSTDESIYFSKETGYLPIRLSAQASDELQIYYEEHPIYTKAIDQLEYAREVPKSEHTLRIESEVNKAMEKAVTSDLTAQEALTEAADVIRKLVQ</sequence>
<feature type="signal peptide" evidence="1">
    <location>
        <begin position="1"/>
        <end position="26"/>
    </location>
</feature>
<dbReference type="SUPFAM" id="SSF53850">
    <property type="entry name" value="Periplasmic binding protein-like II"/>
    <property type="match status" value="1"/>
</dbReference>
<evidence type="ECO:0000313" key="2">
    <source>
        <dbReference type="EMBL" id="SES02197.1"/>
    </source>
</evidence>
<dbReference type="Pfam" id="PF13416">
    <property type="entry name" value="SBP_bac_8"/>
    <property type="match status" value="1"/>
</dbReference>
<evidence type="ECO:0000256" key="1">
    <source>
        <dbReference type="SAM" id="SignalP"/>
    </source>
</evidence>
<dbReference type="InterPro" id="IPR006059">
    <property type="entry name" value="SBP"/>
</dbReference>
<dbReference type="CDD" id="cd14748">
    <property type="entry name" value="PBP2_UgpB"/>
    <property type="match status" value="1"/>
</dbReference>
<dbReference type="InterPro" id="IPR050490">
    <property type="entry name" value="Bact_solute-bd_prot1"/>
</dbReference>
<dbReference type="AlphaFoldDB" id="A0A1H9TZ44"/>
<feature type="chain" id="PRO_5011582883" evidence="1">
    <location>
        <begin position="27"/>
        <end position="437"/>
    </location>
</feature>
<proteinExistence type="predicted"/>
<evidence type="ECO:0000313" key="3">
    <source>
        <dbReference type="Proteomes" id="UP000199687"/>
    </source>
</evidence>
<reference evidence="2 3" key="1">
    <citation type="submission" date="2016-10" db="EMBL/GenBank/DDBJ databases">
        <authorList>
            <person name="de Groot N.N."/>
        </authorList>
    </citation>
    <scope>NUCLEOTIDE SEQUENCE [LARGE SCALE GENOMIC DNA]</scope>
    <source>
        <strain evidence="2 3">CGMCC 1.7727</strain>
    </source>
</reference>
<dbReference type="Gene3D" id="3.40.190.10">
    <property type="entry name" value="Periplasmic binding protein-like II"/>
    <property type="match status" value="2"/>
</dbReference>
<protein>
    <submittedName>
        <fullName evidence="2">sn-glycerol 3-phosphate transport system substrate-binding protein</fullName>
    </submittedName>
</protein>
<dbReference type="PROSITE" id="PS51257">
    <property type="entry name" value="PROKAR_LIPOPROTEIN"/>
    <property type="match status" value="1"/>
</dbReference>
<dbReference type="PANTHER" id="PTHR43649">
    <property type="entry name" value="ARABINOSE-BINDING PROTEIN-RELATED"/>
    <property type="match status" value="1"/>
</dbReference>